<name>A0A0F9B929_9ZZZZ</name>
<dbReference type="GO" id="GO:0016491">
    <property type="term" value="F:oxidoreductase activity"/>
    <property type="evidence" value="ECO:0007669"/>
    <property type="project" value="UniProtKB-KW"/>
</dbReference>
<feature type="domain" description="Cysteine-rich" evidence="6">
    <location>
        <begin position="2"/>
        <end position="61"/>
    </location>
</feature>
<evidence type="ECO:0000256" key="5">
    <source>
        <dbReference type="ARBA" id="ARBA00023014"/>
    </source>
</evidence>
<feature type="domain" description="Cysteine-rich" evidence="6">
    <location>
        <begin position="102"/>
        <end position="188"/>
    </location>
</feature>
<dbReference type="GO" id="GO:0005886">
    <property type="term" value="C:plasma membrane"/>
    <property type="evidence" value="ECO:0007669"/>
    <property type="project" value="TreeGrafter"/>
</dbReference>
<dbReference type="GO" id="GO:0046872">
    <property type="term" value="F:metal ion binding"/>
    <property type="evidence" value="ECO:0007669"/>
    <property type="project" value="UniProtKB-KW"/>
</dbReference>
<dbReference type="GO" id="GO:0051539">
    <property type="term" value="F:4 iron, 4 sulfur cluster binding"/>
    <property type="evidence" value="ECO:0007669"/>
    <property type="project" value="UniProtKB-KW"/>
</dbReference>
<feature type="non-terminal residue" evidence="7">
    <location>
        <position position="1"/>
    </location>
</feature>
<proteinExistence type="predicted"/>
<keyword evidence="3" id="KW-0560">Oxidoreductase</keyword>
<protein>
    <recommendedName>
        <fullName evidence="6">Cysteine-rich domain-containing protein</fullName>
    </recommendedName>
</protein>
<dbReference type="Pfam" id="PF02754">
    <property type="entry name" value="CCG"/>
    <property type="match status" value="2"/>
</dbReference>
<evidence type="ECO:0000256" key="2">
    <source>
        <dbReference type="ARBA" id="ARBA00022723"/>
    </source>
</evidence>
<dbReference type="InterPro" id="IPR051460">
    <property type="entry name" value="HdrC_iron-sulfur_subunit"/>
</dbReference>
<evidence type="ECO:0000259" key="6">
    <source>
        <dbReference type="Pfam" id="PF02754"/>
    </source>
</evidence>
<evidence type="ECO:0000256" key="1">
    <source>
        <dbReference type="ARBA" id="ARBA00022485"/>
    </source>
</evidence>
<dbReference type="EMBL" id="LAZR01038974">
    <property type="protein sequence ID" value="KKL18165.1"/>
    <property type="molecule type" value="Genomic_DNA"/>
</dbReference>
<dbReference type="AlphaFoldDB" id="A0A0F9B929"/>
<evidence type="ECO:0000256" key="4">
    <source>
        <dbReference type="ARBA" id="ARBA00023004"/>
    </source>
</evidence>
<dbReference type="PANTHER" id="PTHR43255">
    <property type="entry name" value="IRON-SULFUR-BINDING OXIDOREDUCTASE FADF-RELATED-RELATED"/>
    <property type="match status" value="1"/>
</dbReference>
<evidence type="ECO:0000256" key="3">
    <source>
        <dbReference type="ARBA" id="ARBA00023002"/>
    </source>
</evidence>
<accession>A0A0F9B929</accession>
<evidence type="ECO:0000313" key="7">
    <source>
        <dbReference type="EMBL" id="KKL18165.1"/>
    </source>
</evidence>
<sequence>LQAAGVKFAILGEEEPCCGDTARRAGNEYLFQTMAQANIELFDRHGVKTIVATCPHGYHTFKKEYPAFGGNYKVYHHTEFIWKLLEEGSLRIDPGKIDKSLTYHDSCFLGRYNGLYEPGRATLRKLGGRLIEMDKNRRSSFCCGAGGARMWIEEEKDQRVNIARTKQALETGAEWVVTACPYCLTMIQDGLDELAPDRSCHDLAELVEAALLDRQD</sequence>
<keyword evidence="2" id="KW-0479">Metal-binding</keyword>
<dbReference type="PANTHER" id="PTHR43255:SF1">
    <property type="entry name" value="IRON-SULFUR-BINDING OXIDOREDUCTASE FADF-RELATED"/>
    <property type="match status" value="1"/>
</dbReference>
<keyword evidence="1" id="KW-0004">4Fe-4S</keyword>
<comment type="caution">
    <text evidence="7">The sequence shown here is derived from an EMBL/GenBank/DDBJ whole genome shotgun (WGS) entry which is preliminary data.</text>
</comment>
<organism evidence="7">
    <name type="scientific">marine sediment metagenome</name>
    <dbReference type="NCBI Taxonomy" id="412755"/>
    <lineage>
        <taxon>unclassified sequences</taxon>
        <taxon>metagenomes</taxon>
        <taxon>ecological metagenomes</taxon>
    </lineage>
</organism>
<keyword evidence="4" id="KW-0408">Iron</keyword>
<keyword evidence="5" id="KW-0411">Iron-sulfur</keyword>
<gene>
    <name evidence="7" type="ORF">LCGC14_2478240</name>
</gene>
<reference evidence="7" key="1">
    <citation type="journal article" date="2015" name="Nature">
        <title>Complex archaea that bridge the gap between prokaryotes and eukaryotes.</title>
        <authorList>
            <person name="Spang A."/>
            <person name="Saw J.H."/>
            <person name="Jorgensen S.L."/>
            <person name="Zaremba-Niedzwiedzka K."/>
            <person name="Martijn J."/>
            <person name="Lind A.E."/>
            <person name="van Eijk R."/>
            <person name="Schleper C."/>
            <person name="Guy L."/>
            <person name="Ettema T.J."/>
        </authorList>
    </citation>
    <scope>NUCLEOTIDE SEQUENCE</scope>
</reference>
<dbReference type="InterPro" id="IPR004017">
    <property type="entry name" value="Cys_rich_dom"/>
</dbReference>